<proteinExistence type="inferred from homology"/>
<evidence type="ECO:0000256" key="4">
    <source>
        <dbReference type="ARBA" id="ARBA00022723"/>
    </source>
</evidence>
<dbReference type="Gene3D" id="3.40.228.10">
    <property type="entry name" value="Dimethylsulfoxide Reductase, domain 2"/>
    <property type="match status" value="1"/>
</dbReference>
<dbReference type="Gene3D" id="3.40.50.740">
    <property type="match status" value="1"/>
</dbReference>
<dbReference type="PANTHER" id="PTHR43742">
    <property type="entry name" value="TRIMETHYLAMINE-N-OXIDE REDUCTASE"/>
    <property type="match status" value="1"/>
</dbReference>
<dbReference type="Proteomes" id="UP000265882">
    <property type="component" value="Unassembled WGS sequence"/>
</dbReference>
<dbReference type="PANTHER" id="PTHR43742:SF9">
    <property type="entry name" value="TETRATHIONATE REDUCTASE SUBUNIT A"/>
    <property type="match status" value="1"/>
</dbReference>
<keyword evidence="4" id="KW-0479">Metal-binding</keyword>
<dbReference type="GO" id="GO:0046872">
    <property type="term" value="F:metal ion binding"/>
    <property type="evidence" value="ECO:0007669"/>
    <property type="project" value="UniProtKB-KW"/>
</dbReference>
<name>A0A3A4P979_ABYX5</name>
<dbReference type="InterPro" id="IPR009010">
    <property type="entry name" value="Asp_de-COase-like_dom_sf"/>
</dbReference>
<evidence type="ECO:0000256" key="8">
    <source>
        <dbReference type="ARBA" id="ARBA00023014"/>
    </source>
</evidence>
<protein>
    <recommendedName>
        <fullName evidence="9">4Fe-4S Mo/W bis-MGD-type domain-containing protein</fullName>
    </recommendedName>
</protein>
<keyword evidence="7" id="KW-0408">Iron</keyword>
<accession>A0A3A4P979</accession>
<dbReference type="GO" id="GO:0043546">
    <property type="term" value="F:molybdopterin cofactor binding"/>
    <property type="evidence" value="ECO:0007669"/>
    <property type="project" value="InterPro"/>
</dbReference>
<evidence type="ECO:0000313" key="10">
    <source>
        <dbReference type="EMBL" id="RJP25970.1"/>
    </source>
</evidence>
<dbReference type="AlphaFoldDB" id="A0A3A4P979"/>
<keyword evidence="5" id="KW-0732">Signal</keyword>
<keyword evidence="8" id="KW-0411">Iron-sulfur</keyword>
<dbReference type="GO" id="GO:0051539">
    <property type="term" value="F:4 iron, 4 sulfur cluster binding"/>
    <property type="evidence" value="ECO:0007669"/>
    <property type="project" value="UniProtKB-KW"/>
</dbReference>
<dbReference type="PROSITE" id="PS51669">
    <property type="entry name" value="4FE4S_MOW_BIS_MGD"/>
    <property type="match status" value="1"/>
</dbReference>
<keyword evidence="2" id="KW-0004">4Fe-4S</keyword>
<evidence type="ECO:0000256" key="1">
    <source>
        <dbReference type="ARBA" id="ARBA00010312"/>
    </source>
</evidence>
<dbReference type="Pfam" id="PF01568">
    <property type="entry name" value="Molydop_binding"/>
    <property type="match status" value="1"/>
</dbReference>
<dbReference type="SUPFAM" id="SSF50692">
    <property type="entry name" value="ADC-like"/>
    <property type="match status" value="1"/>
</dbReference>
<dbReference type="Pfam" id="PF04879">
    <property type="entry name" value="Molybdop_Fe4S4"/>
    <property type="match status" value="1"/>
</dbReference>
<dbReference type="InterPro" id="IPR006963">
    <property type="entry name" value="Mopterin_OxRdtase_4Fe-4S_dom"/>
</dbReference>
<dbReference type="Gene3D" id="3.30.2070.10">
    <property type="entry name" value="Formate dehydrogenase/DMSO reductase"/>
    <property type="match status" value="1"/>
</dbReference>
<evidence type="ECO:0000259" key="9">
    <source>
        <dbReference type="PROSITE" id="PS51669"/>
    </source>
</evidence>
<evidence type="ECO:0000256" key="3">
    <source>
        <dbReference type="ARBA" id="ARBA00022505"/>
    </source>
</evidence>
<keyword evidence="6" id="KW-0560">Oxidoreductase</keyword>
<keyword evidence="3" id="KW-0500">Molybdenum</keyword>
<reference evidence="10 11" key="1">
    <citation type="journal article" date="2017" name="ISME J.">
        <title>Energy and carbon metabolisms in a deep terrestrial subsurface fluid microbial community.</title>
        <authorList>
            <person name="Momper L."/>
            <person name="Jungbluth S.P."/>
            <person name="Lee M.D."/>
            <person name="Amend J.P."/>
        </authorList>
    </citation>
    <scope>NUCLEOTIDE SEQUENCE [LARGE SCALE GENOMIC DNA]</scope>
    <source>
        <strain evidence="10">SURF_5</strain>
    </source>
</reference>
<dbReference type="Pfam" id="PF00384">
    <property type="entry name" value="Molybdopterin"/>
    <property type="match status" value="1"/>
</dbReference>
<gene>
    <name evidence="10" type="ORF">C4520_01460</name>
</gene>
<comment type="similarity">
    <text evidence="1">Belongs to the prokaryotic molybdopterin-containing oxidoreductase family.</text>
</comment>
<organism evidence="10 11">
    <name type="scientific">Abyssobacteria bacterium (strain SURF_5)</name>
    <dbReference type="NCBI Taxonomy" id="2093360"/>
    <lineage>
        <taxon>Bacteria</taxon>
        <taxon>Pseudomonadati</taxon>
        <taxon>Candidatus Hydrogenedentota</taxon>
        <taxon>Candidatus Abyssobacteria</taxon>
    </lineage>
</organism>
<dbReference type="InterPro" id="IPR006656">
    <property type="entry name" value="Mopterin_OxRdtase"/>
</dbReference>
<dbReference type="Gene3D" id="2.20.25.90">
    <property type="entry name" value="ADC-like domains"/>
    <property type="match status" value="1"/>
</dbReference>
<evidence type="ECO:0000256" key="6">
    <source>
        <dbReference type="ARBA" id="ARBA00023002"/>
    </source>
</evidence>
<dbReference type="SUPFAM" id="SSF53706">
    <property type="entry name" value="Formate dehydrogenase/DMSO reductase, domains 1-3"/>
    <property type="match status" value="1"/>
</dbReference>
<dbReference type="SMART" id="SM00926">
    <property type="entry name" value="Molybdop_Fe4S4"/>
    <property type="match status" value="1"/>
</dbReference>
<sequence length="784" mass="86750">MEIDRRKFMMGMSVAGGAAMGLMLSPAPWYLLRDVAFWTQNWSWVPTPLPGDPSRENSVCRMCGAGCGVSVRKVNDRLVRVDGNADHPVNRGSLCPLGVASLQMVYGPSRIETPLRRAARGASLEKISWQEAIRELAGRISVLRASEKSHALACISRNDNSTVNQLLERFLESVGSPNFIHAYSPADGAEVMYGIMHGTNAVAYDIENSRCILSFGCSLFEGWGSFGRMLHAYSGWMHHPEGKRPEIIQIEPNLSSTANQADRWIPIYPGTEAALALGIAHVLIRDRLHDRPFIEHRCFGFKDWKDISGNLRAGFESNVMARYSPQAVEKITKVPAREIEKLAHRFASLQPAIAVGGGGRGDRWPDMYALMAIHSLNALVGNMDKAGGFVHQGQPPFESLPPVKKDAEAERGLRLARCDGADSSRYPLTHSLIHDIDARQIEMLLIHETNPHYVLPERHSDLFVKVPYIVSLSTYMDESATRADLILPLPAPFERWDDQIGIEGFPQPVYNLSRPLSNPLFDTMGAGDIVIQVAHALGGSVAESFPWNSFAEILKGRAESIYEAGRGKVNDPEAESTGAAKSLHERYPTFSVFWRALYKNGCWFEPPVDHAIKTRTPTGKFEFYSKTLQATLPFSGDIECQPHYVAPALPPEGFDLLIMPEELVIVAGAGQGTPPFLLKQVHDNVLLKEELSVRINPLTAIYKRLEEGDRVVLESPRGKVSVRIHCSADVREGVVLFPLGFGHSAYDQFLRNKGVNAYQLLDAGKDPVSGLLCYRETPGKIRKA</sequence>
<feature type="domain" description="4Fe-4S Mo/W bis-MGD-type" evidence="9">
    <location>
        <begin position="53"/>
        <end position="109"/>
    </location>
</feature>
<comment type="caution">
    <text evidence="10">The sequence shown here is derived from an EMBL/GenBank/DDBJ whole genome shotgun (WGS) entry which is preliminary data.</text>
</comment>
<evidence type="ECO:0000256" key="7">
    <source>
        <dbReference type="ARBA" id="ARBA00023004"/>
    </source>
</evidence>
<evidence type="ECO:0000313" key="11">
    <source>
        <dbReference type="Proteomes" id="UP000265882"/>
    </source>
</evidence>
<dbReference type="InterPro" id="IPR050612">
    <property type="entry name" value="Prok_Mopterin_Oxidored"/>
</dbReference>
<dbReference type="InterPro" id="IPR006657">
    <property type="entry name" value="MoPterin_dinucl-bd_dom"/>
</dbReference>
<evidence type="ECO:0000256" key="5">
    <source>
        <dbReference type="ARBA" id="ARBA00022729"/>
    </source>
</evidence>
<dbReference type="Gene3D" id="2.40.40.20">
    <property type="match status" value="1"/>
</dbReference>
<evidence type="ECO:0000256" key="2">
    <source>
        <dbReference type="ARBA" id="ARBA00022485"/>
    </source>
</evidence>
<dbReference type="EMBL" id="QZKU01000015">
    <property type="protein sequence ID" value="RJP25970.1"/>
    <property type="molecule type" value="Genomic_DNA"/>
</dbReference>
<dbReference type="GO" id="GO:0016491">
    <property type="term" value="F:oxidoreductase activity"/>
    <property type="evidence" value="ECO:0007669"/>
    <property type="project" value="UniProtKB-KW"/>
</dbReference>